<gene>
    <name evidence="1" type="ORF">DPMN_096590</name>
</gene>
<dbReference type="AlphaFoldDB" id="A0A9D4LBM6"/>
<organism evidence="1 2">
    <name type="scientific">Dreissena polymorpha</name>
    <name type="common">Zebra mussel</name>
    <name type="synonym">Mytilus polymorpha</name>
    <dbReference type="NCBI Taxonomy" id="45954"/>
    <lineage>
        <taxon>Eukaryota</taxon>
        <taxon>Metazoa</taxon>
        <taxon>Spiralia</taxon>
        <taxon>Lophotrochozoa</taxon>
        <taxon>Mollusca</taxon>
        <taxon>Bivalvia</taxon>
        <taxon>Autobranchia</taxon>
        <taxon>Heteroconchia</taxon>
        <taxon>Euheterodonta</taxon>
        <taxon>Imparidentia</taxon>
        <taxon>Neoheterodontei</taxon>
        <taxon>Myida</taxon>
        <taxon>Dreissenoidea</taxon>
        <taxon>Dreissenidae</taxon>
        <taxon>Dreissena</taxon>
    </lineage>
</organism>
<dbReference type="PANTHER" id="PTHR24024">
    <property type="entry name" value="PULMONARY SURFACTANT-ASSOCIATED PROTEIN A"/>
    <property type="match status" value="1"/>
</dbReference>
<reference evidence="1" key="1">
    <citation type="journal article" date="2019" name="bioRxiv">
        <title>The Genome of the Zebra Mussel, Dreissena polymorpha: A Resource for Invasive Species Research.</title>
        <authorList>
            <person name="McCartney M.A."/>
            <person name="Auch B."/>
            <person name="Kono T."/>
            <person name="Mallez S."/>
            <person name="Zhang Y."/>
            <person name="Obille A."/>
            <person name="Becker A."/>
            <person name="Abrahante J.E."/>
            <person name="Garbe J."/>
            <person name="Badalamenti J.P."/>
            <person name="Herman A."/>
            <person name="Mangelson H."/>
            <person name="Liachko I."/>
            <person name="Sullivan S."/>
            <person name="Sone E.D."/>
            <person name="Koren S."/>
            <person name="Silverstein K.A.T."/>
            <person name="Beckman K.B."/>
            <person name="Gohl D.M."/>
        </authorList>
    </citation>
    <scope>NUCLEOTIDE SEQUENCE</scope>
    <source>
        <strain evidence="1">Duluth1</strain>
        <tissue evidence="1">Whole animal</tissue>
    </source>
</reference>
<dbReference type="Proteomes" id="UP000828390">
    <property type="component" value="Unassembled WGS sequence"/>
</dbReference>
<dbReference type="PANTHER" id="PTHR24024:SF18">
    <property type="entry name" value="SHORT-CHAIN COLLAGEN C4-LIKE"/>
    <property type="match status" value="1"/>
</dbReference>
<sequence>MDLRRALTMLAAEGDADFQCLPADPEIETVVTRAMFSSNTHGSEYETNGATALSSLYNHEVPCAVCFTNTTTTIMISASKTCYSGWKLEYRGFLITERNGLANNKQSTCVDQDAEAAP</sequence>
<evidence type="ECO:0000313" key="2">
    <source>
        <dbReference type="Proteomes" id="UP000828390"/>
    </source>
</evidence>
<accession>A0A9D4LBM6</accession>
<reference evidence="1" key="2">
    <citation type="submission" date="2020-11" db="EMBL/GenBank/DDBJ databases">
        <authorList>
            <person name="McCartney M.A."/>
            <person name="Auch B."/>
            <person name="Kono T."/>
            <person name="Mallez S."/>
            <person name="Becker A."/>
            <person name="Gohl D.M."/>
            <person name="Silverstein K.A.T."/>
            <person name="Koren S."/>
            <person name="Bechman K.B."/>
            <person name="Herman A."/>
            <person name="Abrahante J.E."/>
            <person name="Garbe J."/>
        </authorList>
    </citation>
    <scope>NUCLEOTIDE SEQUENCE</scope>
    <source>
        <strain evidence="1">Duluth1</strain>
        <tissue evidence="1">Whole animal</tissue>
    </source>
</reference>
<dbReference type="EMBL" id="JAIWYP010000003">
    <property type="protein sequence ID" value="KAH3854051.1"/>
    <property type="molecule type" value="Genomic_DNA"/>
</dbReference>
<name>A0A9D4LBM6_DREPO</name>
<dbReference type="InterPro" id="IPR051077">
    <property type="entry name" value="Ca-dependent_lectin"/>
</dbReference>
<keyword evidence="2" id="KW-1185">Reference proteome</keyword>
<evidence type="ECO:0000313" key="1">
    <source>
        <dbReference type="EMBL" id="KAH3854051.1"/>
    </source>
</evidence>
<protein>
    <submittedName>
        <fullName evidence="1">Uncharacterized protein</fullName>
    </submittedName>
</protein>
<proteinExistence type="predicted"/>
<dbReference type="GO" id="GO:0005615">
    <property type="term" value="C:extracellular space"/>
    <property type="evidence" value="ECO:0007669"/>
    <property type="project" value="TreeGrafter"/>
</dbReference>
<comment type="caution">
    <text evidence="1">The sequence shown here is derived from an EMBL/GenBank/DDBJ whole genome shotgun (WGS) entry which is preliminary data.</text>
</comment>